<organism evidence="10 11">
    <name type="scientific">Streptomyces axinellae</name>
    <dbReference type="NCBI Taxonomy" id="552788"/>
    <lineage>
        <taxon>Bacteria</taxon>
        <taxon>Bacillati</taxon>
        <taxon>Actinomycetota</taxon>
        <taxon>Actinomycetes</taxon>
        <taxon>Kitasatosporales</taxon>
        <taxon>Streptomycetaceae</taxon>
        <taxon>Streptomyces</taxon>
    </lineage>
</organism>
<dbReference type="PANTHER" id="PTHR31806:SF1">
    <property type="entry name" value="PURINE-CYTOSINE PERMEASE FCY2-RELATED"/>
    <property type="match status" value="1"/>
</dbReference>
<feature type="transmembrane region" description="Helical" evidence="9">
    <location>
        <begin position="402"/>
        <end position="420"/>
    </location>
</feature>
<feature type="transmembrane region" description="Helical" evidence="9">
    <location>
        <begin position="115"/>
        <end position="141"/>
    </location>
</feature>
<sequence length="530" mass="55544">MDTAPTGDAGAAQQPDRGYRDNIAQIEPYGIDHIPDAERHGKASSQFFIWFAAGLNFPIMLLGFSAASLGLSLSAAIWAIIAGALIGSVAMGVMSRMGVHLGVPQQMQARGPLGFVGNLLPVAYINVFAGVGWAAVTIILGGKALGALIGVPFWVCAVVLAALQLTVAVFGYNMIHYLQRILTFVLFGLFLLVTIVALQRGSSVLEANPAASGYTGGAGGWVTLGGHFLAFLIAWLPFASDYSRYLPGTPRVSRDAGLFTAAGNFLTLSWLGITGAVLAGTTDSSDPITALKDLTGPWAVPAMLAILLSSFSQNFLNVYGGAISLQTLGLPLRRSTCVTLICVAALGVSLWAADGIYTSFEVFLNLTAYFIAPYVAVLLMDYYAGPRRDRSRLPELYDRGRVLEWGAVAWVVGTLSSVPFWNSSLYTGFIARAHPEWGEVSYYIGFAVGALVYLLTRGLPPLWHRSPGGQAAGATLPAGETPDVPHASGASKPRDASGASDTPGASGAPGTGNARDGRPGAELTTDRPGS</sequence>
<feature type="transmembrane region" description="Helical" evidence="9">
    <location>
        <begin position="47"/>
        <end position="69"/>
    </location>
</feature>
<dbReference type="InterPro" id="IPR026030">
    <property type="entry name" value="Pur-cyt_permease_Fcy2/21/22"/>
</dbReference>
<feature type="transmembrane region" description="Helical" evidence="9">
    <location>
        <begin position="75"/>
        <end position="94"/>
    </location>
</feature>
<feature type="region of interest" description="Disordered" evidence="8">
    <location>
        <begin position="470"/>
        <end position="530"/>
    </location>
</feature>
<accession>A0ABP6CCM3</accession>
<name>A0ABP6CCM3_9ACTN</name>
<feature type="transmembrane region" description="Helical" evidence="9">
    <location>
        <begin position="258"/>
        <end position="278"/>
    </location>
</feature>
<feature type="transmembrane region" description="Helical" evidence="9">
    <location>
        <begin position="337"/>
        <end position="357"/>
    </location>
</feature>
<feature type="transmembrane region" description="Helical" evidence="9">
    <location>
        <begin position="363"/>
        <end position="382"/>
    </location>
</feature>
<dbReference type="InterPro" id="IPR001248">
    <property type="entry name" value="Pur-cyt_permease"/>
</dbReference>
<comment type="similarity">
    <text evidence="2 7">Belongs to the purine-cytosine permease (2.A.39) family.</text>
</comment>
<dbReference type="RefSeq" id="WP_344565922.1">
    <property type="nucleotide sequence ID" value="NZ_BAAARJ010000008.1"/>
</dbReference>
<feature type="transmembrane region" description="Helical" evidence="9">
    <location>
        <begin position="147"/>
        <end position="170"/>
    </location>
</feature>
<keyword evidence="5 9" id="KW-1133">Transmembrane helix</keyword>
<dbReference type="Gene3D" id="1.10.4160.10">
    <property type="entry name" value="Hydantoin permease"/>
    <property type="match status" value="1"/>
</dbReference>
<protein>
    <submittedName>
        <fullName evidence="10">Cytosine permease</fullName>
    </submittedName>
</protein>
<evidence type="ECO:0000256" key="2">
    <source>
        <dbReference type="ARBA" id="ARBA00008974"/>
    </source>
</evidence>
<dbReference type="Proteomes" id="UP001501447">
    <property type="component" value="Unassembled WGS sequence"/>
</dbReference>
<reference evidence="11" key="1">
    <citation type="journal article" date="2019" name="Int. J. Syst. Evol. Microbiol.">
        <title>The Global Catalogue of Microorganisms (GCM) 10K type strain sequencing project: providing services to taxonomists for standard genome sequencing and annotation.</title>
        <authorList>
            <consortium name="The Broad Institute Genomics Platform"/>
            <consortium name="The Broad Institute Genome Sequencing Center for Infectious Disease"/>
            <person name="Wu L."/>
            <person name="Ma J."/>
        </authorList>
    </citation>
    <scope>NUCLEOTIDE SEQUENCE [LARGE SCALE GENOMIC DNA]</scope>
    <source>
        <strain evidence="11">JCM 16373</strain>
    </source>
</reference>
<feature type="transmembrane region" description="Helical" evidence="9">
    <location>
        <begin position="218"/>
        <end position="238"/>
    </location>
</feature>
<keyword evidence="4 9" id="KW-0812">Transmembrane</keyword>
<evidence type="ECO:0000256" key="8">
    <source>
        <dbReference type="SAM" id="MobiDB-lite"/>
    </source>
</evidence>
<feature type="transmembrane region" description="Helical" evidence="9">
    <location>
        <begin position="440"/>
        <end position="456"/>
    </location>
</feature>
<evidence type="ECO:0000256" key="6">
    <source>
        <dbReference type="ARBA" id="ARBA00023136"/>
    </source>
</evidence>
<evidence type="ECO:0000256" key="5">
    <source>
        <dbReference type="ARBA" id="ARBA00022989"/>
    </source>
</evidence>
<evidence type="ECO:0000256" key="1">
    <source>
        <dbReference type="ARBA" id="ARBA00004141"/>
    </source>
</evidence>
<feature type="transmembrane region" description="Helical" evidence="9">
    <location>
        <begin position="298"/>
        <end position="316"/>
    </location>
</feature>
<gene>
    <name evidence="10" type="ORF">GCM10009863_28880</name>
</gene>
<evidence type="ECO:0000313" key="10">
    <source>
        <dbReference type="EMBL" id="GAA2613386.1"/>
    </source>
</evidence>
<evidence type="ECO:0000256" key="3">
    <source>
        <dbReference type="ARBA" id="ARBA00022448"/>
    </source>
</evidence>
<keyword evidence="3 7" id="KW-0813">Transport</keyword>
<keyword evidence="6 7" id="KW-0472">Membrane</keyword>
<dbReference type="PIRSF" id="PIRSF002744">
    <property type="entry name" value="Pur-cyt_permease"/>
    <property type="match status" value="1"/>
</dbReference>
<dbReference type="Pfam" id="PF02133">
    <property type="entry name" value="Transp_cyt_pur"/>
    <property type="match status" value="1"/>
</dbReference>
<proteinExistence type="inferred from homology"/>
<dbReference type="PANTHER" id="PTHR31806">
    <property type="entry name" value="PURINE-CYTOSINE PERMEASE FCY2-RELATED"/>
    <property type="match status" value="1"/>
</dbReference>
<evidence type="ECO:0000256" key="4">
    <source>
        <dbReference type="ARBA" id="ARBA00022692"/>
    </source>
</evidence>
<comment type="subcellular location">
    <subcellularLocation>
        <location evidence="1">Membrane</location>
        <topology evidence="1">Multi-pass membrane protein</topology>
    </subcellularLocation>
</comment>
<evidence type="ECO:0000256" key="9">
    <source>
        <dbReference type="SAM" id="Phobius"/>
    </source>
</evidence>
<keyword evidence="11" id="KW-1185">Reference proteome</keyword>
<evidence type="ECO:0000313" key="11">
    <source>
        <dbReference type="Proteomes" id="UP001501447"/>
    </source>
</evidence>
<evidence type="ECO:0000256" key="7">
    <source>
        <dbReference type="PIRNR" id="PIRNR002744"/>
    </source>
</evidence>
<feature type="transmembrane region" description="Helical" evidence="9">
    <location>
        <begin position="177"/>
        <end position="198"/>
    </location>
</feature>
<dbReference type="EMBL" id="BAAARJ010000008">
    <property type="protein sequence ID" value="GAA2613386.1"/>
    <property type="molecule type" value="Genomic_DNA"/>
</dbReference>
<comment type="caution">
    <text evidence="10">The sequence shown here is derived from an EMBL/GenBank/DDBJ whole genome shotgun (WGS) entry which is preliminary data.</text>
</comment>